<evidence type="ECO:0000313" key="1">
    <source>
        <dbReference type="EMBL" id="KAH7850923.1"/>
    </source>
</evidence>
<name>A0ACB7YBV9_9ERIC</name>
<dbReference type="Proteomes" id="UP000828048">
    <property type="component" value="Chromosome 8"/>
</dbReference>
<sequence>MSLYSSDSAMICKVFTTSLGSLGLLWLDSLKARSGCDHKLAVTSFKLDLDPEGRVFADLVVYAPDTMEWLMERIEKYYLLEDARAERKAVEQYLITKEAPSVSTKKHVNQIKRGPPKNKPP</sequence>
<reference evidence="1 2" key="1">
    <citation type="journal article" date="2021" name="Hortic Res">
        <title>High-quality reference genome and annotation aids understanding of berry development for evergreen blueberry (Vaccinium darrowii).</title>
        <authorList>
            <person name="Yu J."/>
            <person name="Hulse-Kemp A.M."/>
            <person name="Babiker E."/>
            <person name="Staton M."/>
        </authorList>
    </citation>
    <scope>NUCLEOTIDE SEQUENCE [LARGE SCALE GENOMIC DNA]</scope>
    <source>
        <strain evidence="2">cv. NJ 8807/NJ 8810</strain>
        <tissue evidence="1">Young leaf</tissue>
    </source>
</reference>
<keyword evidence="2" id="KW-1185">Reference proteome</keyword>
<comment type="caution">
    <text evidence="1">The sequence shown here is derived from an EMBL/GenBank/DDBJ whole genome shotgun (WGS) entry which is preliminary data.</text>
</comment>
<accession>A0ACB7YBV9</accession>
<gene>
    <name evidence="1" type="ORF">Vadar_004653</name>
</gene>
<evidence type="ECO:0000313" key="2">
    <source>
        <dbReference type="Proteomes" id="UP000828048"/>
    </source>
</evidence>
<proteinExistence type="predicted"/>
<dbReference type="EMBL" id="CM037158">
    <property type="protein sequence ID" value="KAH7850923.1"/>
    <property type="molecule type" value="Genomic_DNA"/>
</dbReference>
<organism evidence="1 2">
    <name type="scientific">Vaccinium darrowii</name>
    <dbReference type="NCBI Taxonomy" id="229202"/>
    <lineage>
        <taxon>Eukaryota</taxon>
        <taxon>Viridiplantae</taxon>
        <taxon>Streptophyta</taxon>
        <taxon>Embryophyta</taxon>
        <taxon>Tracheophyta</taxon>
        <taxon>Spermatophyta</taxon>
        <taxon>Magnoliopsida</taxon>
        <taxon>eudicotyledons</taxon>
        <taxon>Gunneridae</taxon>
        <taxon>Pentapetalae</taxon>
        <taxon>asterids</taxon>
        <taxon>Ericales</taxon>
        <taxon>Ericaceae</taxon>
        <taxon>Vaccinioideae</taxon>
        <taxon>Vaccinieae</taxon>
        <taxon>Vaccinium</taxon>
    </lineage>
</organism>
<protein>
    <submittedName>
        <fullName evidence="1">Uncharacterized protein</fullName>
    </submittedName>
</protein>